<accession>A0A2N5GKK3</accession>
<proteinExistence type="predicted"/>
<gene>
    <name evidence="2" type="ORF">CU635_12850</name>
    <name evidence="3" type="ORF">CVD25_09490</name>
</gene>
<organism evidence="2 4">
    <name type="scientific">Bacillus canaveralius</name>
    <dbReference type="NCBI Taxonomy" id="1403243"/>
    <lineage>
        <taxon>Bacteria</taxon>
        <taxon>Bacillati</taxon>
        <taxon>Bacillota</taxon>
        <taxon>Bacilli</taxon>
        <taxon>Bacillales</taxon>
        <taxon>Bacillaceae</taxon>
        <taxon>Bacillus</taxon>
    </lineage>
</organism>
<keyword evidence="1" id="KW-0472">Membrane</keyword>
<dbReference type="OrthoDB" id="4722315at2"/>
<keyword evidence="5" id="KW-1185">Reference proteome</keyword>
<dbReference type="Pfam" id="PF07098">
    <property type="entry name" value="DUF1360"/>
    <property type="match status" value="1"/>
</dbReference>
<evidence type="ECO:0000313" key="5">
    <source>
        <dbReference type="Proteomes" id="UP000235114"/>
    </source>
</evidence>
<sequence length="118" mass="13168">MNLDLWLIVIIGIASFRLTRLIVFDKITEFIRAPFFEEQIEEDPDGNKEIYLVPKGKGIKSWIGELLSCFWCTGVWSSLLLTAIYFLVPVFGVPVIFVLAVAAIGSVIEVFISKALGS</sequence>
<keyword evidence="1" id="KW-1133">Transmembrane helix</keyword>
<name>A0A2N5GKK3_9BACI</name>
<evidence type="ECO:0000256" key="1">
    <source>
        <dbReference type="SAM" id="Phobius"/>
    </source>
</evidence>
<protein>
    <submittedName>
        <fullName evidence="2">Sporulation protein</fullName>
    </submittedName>
</protein>
<feature type="transmembrane region" description="Helical" evidence="1">
    <location>
        <begin position="66"/>
        <end position="87"/>
    </location>
</feature>
<reference evidence="3 5" key="2">
    <citation type="submission" date="2017-12" db="EMBL/GenBank/DDBJ databases">
        <title>Comparative Functional Genomics of Dry Heat Resistant strains isolated from the Viking Spacecraft.</title>
        <authorList>
            <person name="Seuylemezian A."/>
            <person name="Cooper K."/>
            <person name="Vaishampayan P."/>
        </authorList>
    </citation>
    <scope>NUCLEOTIDE SEQUENCE [LARGE SCALE GENOMIC DNA]</scope>
    <source>
        <strain evidence="3 5">ATCC 29669</strain>
    </source>
</reference>
<dbReference type="EMBL" id="PGVD01000025">
    <property type="protein sequence ID" value="PLR98041.1"/>
    <property type="molecule type" value="Genomic_DNA"/>
</dbReference>
<reference evidence="2 4" key="1">
    <citation type="submission" date="2017-11" db="EMBL/GenBank/DDBJ databases">
        <title>Comparitive Functional Genomics of Dry Heat Resistant strains isolated from the Viking Spacecraft.</title>
        <authorList>
            <person name="Seuylemezian A."/>
            <person name="Cooper K."/>
            <person name="Vaishampayan P."/>
        </authorList>
    </citation>
    <scope>NUCLEOTIDE SEQUENCE [LARGE SCALE GENOMIC DNA]</scope>
    <source>
        <strain evidence="2 4">M4.6</strain>
    </source>
</reference>
<evidence type="ECO:0000313" key="2">
    <source>
        <dbReference type="EMBL" id="PLR82053.1"/>
    </source>
</evidence>
<dbReference type="AlphaFoldDB" id="A0A2N5GKK3"/>
<evidence type="ECO:0000313" key="3">
    <source>
        <dbReference type="EMBL" id="PLR98041.1"/>
    </source>
</evidence>
<keyword evidence="1" id="KW-0812">Transmembrane</keyword>
<dbReference type="Proteomes" id="UP000235114">
    <property type="component" value="Unassembled WGS sequence"/>
</dbReference>
<evidence type="ECO:0000313" key="4">
    <source>
        <dbReference type="Proteomes" id="UP000234951"/>
    </source>
</evidence>
<dbReference type="EMBL" id="PGVA01000028">
    <property type="protein sequence ID" value="PLR82053.1"/>
    <property type="molecule type" value="Genomic_DNA"/>
</dbReference>
<dbReference type="InterPro" id="IPR010773">
    <property type="entry name" value="Mycophage_PG1_Gp7"/>
</dbReference>
<dbReference type="Proteomes" id="UP000234951">
    <property type="component" value="Unassembled WGS sequence"/>
</dbReference>
<feature type="transmembrane region" description="Helical" evidence="1">
    <location>
        <begin position="6"/>
        <end position="23"/>
    </location>
</feature>
<feature type="transmembrane region" description="Helical" evidence="1">
    <location>
        <begin position="93"/>
        <end position="112"/>
    </location>
</feature>
<comment type="caution">
    <text evidence="2">The sequence shown here is derived from an EMBL/GenBank/DDBJ whole genome shotgun (WGS) entry which is preliminary data.</text>
</comment>